<comment type="caution">
    <text evidence="1">The sequence shown here is derived from an EMBL/GenBank/DDBJ whole genome shotgun (WGS) entry which is preliminary data.</text>
</comment>
<accession>A0AAP0KDB8</accession>
<keyword evidence="2" id="KW-1185">Reference proteome</keyword>
<name>A0AAP0KDB8_9MAGN</name>
<evidence type="ECO:0000313" key="1">
    <source>
        <dbReference type="EMBL" id="KAK9150561.1"/>
    </source>
</evidence>
<organism evidence="1 2">
    <name type="scientific">Stephania yunnanensis</name>
    <dbReference type="NCBI Taxonomy" id="152371"/>
    <lineage>
        <taxon>Eukaryota</taxon>
        <taxon>Viridiplantae</taxon>
        <taxon>Streptophyta</taxon>
        <taxon>Embryophyta</taxon>
        <taxon>Tracheophyta</taxon>
        <taxon>Spermatophyta</taxon>
        <taxon>Magnoliopsida</taxon>
        <taxon>Ranunculales</taxon>
        <taxon>Menispermaceae</taxon>
        <taxon>Menispermoideae</taxon>
        <taxon>Cissampelideae</taxon>
        <taxon>Stephania</taxon>
    </lineage>
</organism>
<sequence length="56" mass="6056">MAMALQLHCVAQAMNSTVKSSFSASNACSIVLKQLAPGSQIPEISSHQRKHNRCDE</sequence>
<dbReference type="EMBL" id="JBBNAF010000004">
    <property type="protein sequence ID" value="KAK9150561.1"/>
    <property type="molecule type" value="Genomic_DNA"/>
</dbReference>
<protein>
    <submittedName>
        <fullName evidence="1">Uncharacterized protein</fullName>
    </submittedName>
</protein>
<dbReference type="Proteomes" id="UP001420932">
    <property type="component" value="Unassembled WGS sequence"/>
</dbReference>
<evidence type="ECO:0000313" key="2">
    <source>
        <dbReference type="Proteomes" id="UP001420932"/>
    </source>
</evidence>
<dbReference type="AlphaFoldDB" id="A0AAP0KDB8"/>
<reference evidence="1 2" key="1">
    <citation type="submission" date="2024-01" db="EMBL/GenBank/DDBJ databases">
        <title>Genome assemblies of Stephania.</title>
        <authorList>
            <person name="Yang L."/>
        </authorList>
    </citation>
    <scope>NUCLEOTIDE SEQUENCE [LARGE SCALE GENOMIC DNA]</scope>
    <source>
        <strain evidence="1">YNDBR</strain>
        <tissue evidence="1">Leaf</tissue>
    </source>
</reference>
<proteinExistence type="predicted"/>
<gene>
    <name evidence="1" type="ORF">Syun_008870</name>
</gene>